<dbReference type="EMBL" id="SOYY01000022">
    <property type="protein sequence ID" value="KAA0705123.1"/>
    <property type="molecule type" value="Genomic_DNA"/>
</dbReference>
<organism evidence="2 3">
    <name type="scientific">Triplophysa tibetana</name>
    <dbReference type="NCBI Taxonomy" id="1572043"/>
    <lineage>
        <taxon>Eukaryota</taxon>
        <taxon>Metazoa</taxon>
        <taxon>Chordata</taxon>
        <taxon>Craniata</taxon>
        <taxon>Vertebrata</taxon>
        <taxon>Euteleostomi</taxon>
        <taxon>Actinopterygii</taxon>
        <taxon>Neopterygii</taxon>
        <taxon>Teleostei</taxon>
        <taxon>Ostariophysi</taxon>
        <taxon>Cypriniformes</taxon>
        <taxon>Nemacheilidae</taxon>
        <taxon>Triplophysa</taxon>
    </lineage>
</organism>
<protein>
    <submittedName>
        <fullName evidence="2">Uncharacterized protein</fullName>
    </submittedName>
</protein>
<sequence>MSAGAMSFPKYALFYFPESDIVKVDSTDIILGEHRLLEFVVGSRAQLGSEEGCVEVRLSSPIRHGQTKTLAAKILLLSDVYKDLIVKRDAFKREDIWKTTTQQGKKTAEALKIASTSQGAADVAMGDKLKRDLQNLQRKKAVPITSTPMSDDSDNTDIDMFEKNELRRSRKRAAVDSDDEQDGDNGSKEFENSLLQSTPPQNTVKLDGDVVKALKDGQRGESKSDDEMETETVEKEGNVETQATEKHYEEQDDIQQHQQDIPRKPIKFSCSLLVVSPLSSPSVTRVGISFLSALLGLCYFPLDDVRASPDPACLRPSSLHSHGSVWHLD</sequence>
<gene>
    <name evidence="2" type="ORF">E1301_Tti021680</name>
</gene>
<keyword evidence="3" id="KW-1185">Reference proteome</keyword>
<feature type="compositionally biased region" description="Basic and acidic residues" evidence="1">
    <location>
        <begin position="206"/>
        <end position="225"/>
    </location>
</feature>
<feature type="compositionally biased region" description="Basic and acidic residues" evidence="1">
    <location>
        <begin position="232"/>
        <end position="249"/>
    </location>
</feature>
<evidence type="ECO:0000256" key="1">
    <source>
        <dbReference type="SAM" id="MobiDB-lite"/>
    </source>
</evidence>
<accession>A0A5A9N747</accession>
<proteinExistence type="predicted"/>
<feature type="region of interest" description="Disordered" evidence="1">
    <location>
        <begin position="136"/>
        <end position="259"/>
    </location>
</feature>
<comment type="caution">
    <text evidence="2">The sequence shown here is derived from an EMBL/GenBank/DDBJ whole genome shotgun (WGS) entry which is preliminary data.</text>
</comment>
<evidence type="ECO:0000313" key="2">
    <source>
        <dbReference type="EMBL" id="KAA0705123.1"/>
    </source>
</evidence>
<dbReference type="Proteomes" id="UP000324632">
    <property type="component" value="Chromosome 22"/>
</dbReference>
<reference evidence="2 3" key="1">
    <citation type="journal article" date="2019" name="Mol. Ecol. Resour.">
        <title>Chromosome-level genome assembly of Triplophysa tibetana, a fish adapted to the harsh high-altitude environment of the Tibetan Plateau.</title>
        <authorList>
            <person name="Yang X."/>
            <person name="Liu H."/>
            <person name="Ma Z."/>
            <person name="Zou Y."/>
            <person name="Zou M."/>
            <person name="Mao Y."/>
            <person name="Li X."/>
            <person name="Wang H."/>
            <person name="Chen T."/>
            <person name="Wang W."/>
            <person name="Yang R."/>
        </authorList>
    </citation>
    <scope>NUCLEOTIDE SEQUENCE [LARGE SCALE GENOMIC DNA]</scope>
    <source>
        <strain evidence="2">TTIB1903HZAU</strain>
        <tissue evidence="2">Muscle</tissue>
    </source>
</reference>
<name>A0A5A9N747_9TELE</name>
<evidence type="ECO:0000313" key="3">
    <source>
        <dbReference type="Proteomes" id="UP000324632"/>
    </source>
</evidence>
<dbReference type="AlphaFoldDB" id="A0A5A9N747"/>
<feature type="compositionally biased region" description="Polar residues" evidence="1">
    <location>
        <begin position="193"/>
        <end position="204"/>
    </location>
</feature>